<evidence type="ECO:0000313" key="1">
    <source>
        <dbReference type="EMBL" id="MFD2207032.1"/>
    </source>
</evidence>
<dbReference type="PANTHER" id="PTHR35841:SF1">
    <property type="entry name" value="PHOSPHONATES-BINDING PERIPLASMIC PROTEIN"/>
    <property type="match status" value="1"/>
</dbReference>
<name>A0ABW5BLN2_9PROT</name>
<sequence>MGESIVSLPMYDWPELQIYNDKFYQELRKSFLSQGFNAPATLNRTHNNMDVWLDDNLLLSQTCGLPFRTQLKDKVSLVGTPAYGLNCGAGSYYSVIVVHQDASAVDLDDLKNKTFVYNEKGSQSGYAALLYTLGTLKDAPQYFTSSVQSGSHRQSIRNVAEGRADFAAIDALSWELALRHEPSAQKLRIIANSEPTPTLPFISASRSRKELDKLHMAVVDAMVALDEDTREALLFIGFAPMQLSDYHVIEDRLKAVEKIFGSQY</sequence>
<comment type="caution">
    <text evidence="1">The sequence shown here is derived from an EMBL/GenBank/DDBJ whole genome shotgun (WGS) entry which is preliminary data.</text>
</comment>
<dbReference type="Pfam" id="PF12974">
    <property type="entry name" value="Phosphonate-bd"/>
    <property type="match status" value="1"/>
</dbReference>
<organism evidence="1 2">
    <name type="scientific">Kiloniella antarctica</name>
    <dbReference type="NCBI Taxonomy" id="1550907"/>
    <lineage>
        <taxon>Bacteria</taxon>
        <taxon>Pseudomonadati</taxon>
        <taxon>Pseudomonadota</taxon>
        <taxon>Alphaproteobacteria</taxon>
        <taxon>Rhodospirillales</taxon>
        <taxon>Kiloniellaceae</taxon>
        <taxon>Kiloniella</taxon>
    </lineage>
</organism>
<dbReference type="RefSeq" id="WP_380253262.1">
    <property type="nucleotide sequence ID" value="NZ_JBHUII010000010.1"/>
</dbReference>
<dbReference type="SUPFAM" id="SSF53850">
    <property type="entry name" value="Periplasmic binding protein-like II"/>
    <property type="match status" value="1"/>
</dbReference>
<dbReference type="PANTHER" id="PTHR35841">
    <property type="entry name" value="PHOSPHONATES-BINDING PERIPLASMIC PROTEIN"/>
    <property type="match status" value="1"/>
</dbReference>
<dbReference type="Proteomes" id="UP001597294">
    <property type="component" value="Unassembled WGS sequence"/>
</dbReference>
<protein>
    <submittedName>
        <fullName evidence="1">Phosphate/phosphite/phosphonate ABC transporter substrate-binding protein</fullName>
    </submittedName>
</protein>
<dbReference type="EMBL" id="JBHUII010000010">
    <property type="protein sequence ID" value="MFD2207032.1"/>
    <property type="molecule type" value="Genomic_DNA"/>
</dbReference>
<evidence type="ECO:0000313" key="2">
    <source>
        <dbReference type="Proteomes" id="UP001597294"/>
    </source>
</evidence>
<dbReference type="Gene3D" id="3.40.190.10">
    <property type="entry name" value="Periplasmic binding protein-like II"/>
    <property type="match status" value="1"/>
</dbReference>
<proteinExistence type="predicted"/>
<gene>
    <name evidence="1" type="ORF">ACFSKO_15500</name>
</gene>
<keyword evidence="2" id="KW-1185">Reference proteome</keyword>
<reference evidence="2" key="1">
    <citation type="journal article" date="2019" name="Int. J. Syst. Evol. Microbiol.">
        <title>The Global Catalogue of Microorganisms (GCM) 10K type strain sequencing project: providing services to taxonomists for standard genome sequencing and annotation.</title>
        <authorList>
            <consortium name="The Broad Institute Genomics Platform"/>
            <consortium name="The Broad Institute Genome Sequencing Center for Infectious Disease"/>
            <person name="Wu L."/>
            <person name="Ma J."/>
        </authorList>
    </citation>
    <scope>NUCLEOTIDE SEQUENCE [LARGE SCALE GENOMIC DNA]</scope>
    <source>
        <strain evidence="2">CGMCC 4.7192</strain>
    </source>
</reference>
<accession>A0ABW5BLN2</accession>